<dbReference type="EC" id="1.1.1.133" evidence="2"/>
<comment type="function">
    <text evidence="2">Catalyzes the reduction of dTDP-6-deoxy-L-lyxo-4-hexulose to yield dTDP-L-rhamnose.</text>
</comment>
<dbReference type="Proteomes" id="UP000231056">
    <property type="component" value="Unassembled WGS sequence"/>
</dbReference>
<evidence type="ECO:0000256" key="2">
    <source>
        <dbReference type="RuleBase" id="RU364082"/>
    </source>
</evidence>
<dbReference type="AlphaFoldDB" id="A0A2M6IUW9"/>
<dbReference type="PANTHER" id="PTHR10491:SF4">
    <property type="entry name" value="METHIONINE ADENOSYLTRANSFERASE 2 SUBUNIT BETA"/>
    <property type="match status" value="1"/>
</dbReference>
<reference evidence="4 5" key="1">
    <citation type="submission" date="2017-09" db="EMBL/GenBank/DDBJ databases">
        <title>Depth-based differentiation of microbial function through sediment-hosted aquifers and enrichment of novel symbionts in the deep terrestrial subsurface.</title>
        <authorList>
            <person name="Probst A.J."/>
            <person name="Ladd B."/>
            <person name="Jarett J.K."/>
            <person name="Geller-Mcgrath D.E."/>
            <person name="Sieber C.M."/>
            <person name="Emerson J.B."/>
            <person name="Anantharaman K."/>
            <person name="Thomas B.C."/>
            <person name="Malmstrom R."/>
            <person name="Stieglmeier M."/>
            <person name="Klingl A."/>
            <person name="Woyke T."/>
            <person name="Ryan C.M."/>
            <person name="Banfield J.F."/>
        </authorList>
    </citation>
    <scope>NUCLEOTIDE SEQUENCE [LARGE SCALE GENOMIC DNA]</scope>
    <source>
        <strain evidence="4">CG11_big_fil_rev_8_21_14_0_20_36_8</strain>
    </source>
</reference>
<proteinExistence type="inferred from homology"/>
<dbReference type="GO" id="GO:0005829">
    <property type="term" value="C:cytosol"/>
    <property type="evidence" value="ECO:0007669"/>
    <property type="project" value="TreeGrafter"/>
</dbReference>
<sequence length="140" mass="15869">MIYLSTDFVFDGKLPPYDELSTPHPIGYYGQTKFEGEEIVKDKAMIVRISYPYNSNVILSEAKNPRKSDFAQKISQLLSDGKELKMVTDAAMTPTNIDDIALGLKYLMNNFKPEIYHLVGKKTYTPFEIGKMIAKAYGRS</sequence>
<dbReference type="Pfam" id="PF04321">
    <property type="entry name" value="RmlD_sub_bind"/>
    <property type="match status" value="1"/>
</dbReference>
<dbReference type="InterPro" id="IPR036291">
    <property type="entry name" value="NAD(P)-bd_dom_sf"/>
</dbReference>
<dbReference type="GO" id="GO:0008831">
    <property type="term" value="F:dTDP-4-dehydrorhamnose reductase activity"/>
    <property type="evidence" value="ECO:0007669"/>
    <property type="project" value="UniProtKB-EC"/>
</dbReference>
<dbReference type="EMBL" id="PCVM01000016">
    <property type="protein sequence ID" value="PIQ73761.1"/>
    <property type="molecule type" value="Genomic_DNA"/>
</dbReference>
<accession>A0A2M6IUW9</accession>
<comment type="similarity">
    <text evidence="1 2">Belongs to the dTDP-4-dehydrorhamnose reductase family.</text>
</comment>
<dbReference type="GO" id="GO:0019305">
    <property type="term" value="P:dTDP-rhamnose biosynthetic process"/>
    <property type="evidence" value="ECO:0007669"/>
    <property type="project" value="UniProtKB-UniPathway"/>
</dbReference>
<dbReference type="InterPro" id="IPR005913">
    <property type="entry name" value="dTDP_dehydrorham_reduct"/>
</dbReference>
<comment type="caution">
    <text evidence="4">The sequence shown here is derived from an EMBL/GenBank/DDBJ whole genome shotgun (WGS) entry which is preliminary data.</text>
</comment>
<evidence type="ECO:0000256" key="1">
    <source>
        <dbReference type="ARBA" id="ARBA00010944"/>
    </source>
</evidence>
<evidence type="ECO:0000313" key="4">
    <source>
        <dbReference type="EMBL" id="PIQ73761.1"/>
    </source>
</evidence>
<dbReference type="InterPro" id="IPR029903">
    <property type="entry name" value="RmlD-like-bd"/>
</dbReference>
<comment type="pathway">
    <text evidence="2">Carbohydrate biosynthesis; dTDP-L-rhamnose biosynthesis.</text>
</comment>
<feature type="non-terminal residue" evidence="4">
    <location>
        <position position="140"/>
    </location>
</feature>
<name>A0A2M6IUW9_9BACT</name>
<feature type="domain" description="RmlD-like substrate binding" evidence="3">
    <location>
        <begin position="1"/>
        <end position="137"/>
    </location>
</feature>
<dbReference type="PANTHER" id="PTHR10491">
    <property type="entry name" value="DTDP-4-DEHYDRORHAMNOSE REDUCTASE"/>
    <property type="match status" value="1"/>
</dbReference>
<organism evidence="4 5">
    <name type="scientific">Candidatus Roizmanbacteria bacterium CG11_big_fil_rev_8_21_14_0_20_36_8</name>
    <dbReference type="NCBI Taxonomy" id="1974856"/>
    <lineage>
        <taxon>Bacteria</taxon>
        <taxon>Candidatus Roizmaniibacteriota</taxon>
    </lineage>
</organism>
<keyword evidence="2" id="KW-0560">Oxidoreductase</keyword>
<gene>
    <name evidence="4" type="ORF">COV58_00810</name>
</gene>
<dbReference type="SUPFAM" id="SSF51735">
    <property type="entry name" value="NAD(P)-binding Rossmann-fold domains"/>
    <property type="match status" value="1"/>
</dbReference>
<evidence type="ECO:0000259" key="3">
    <source>
        <dbReference type="Pfam" id="PF04321"/>
    </source>
</evidence>
<dbReference type="Gene3D" id="3.40.50.720">
    <property type="entry name" value="NAD(P)-binding Rossmann-like Domain"/>
    <property type="match status" value="1"/>
</dbReference>
<dbReference type="UniPathway" id="UPA00124"/>
<evidence type="ECO:0000313" key="5">
    <source>
        <dbReference type="Proteomes" id="UP000231056"/>
    </source>
</evidence>
<keyword evidence="2" id="KW-0521">NADP</keyword>
<protein>
    <recommendedName>
        <fullName evidence="2">dTDP-4-dehydrorhamnose reductase</fullName>
        <ecNumber evidence="2">1.1.1.133</ecNumber>
    </recommendedName>
</protein>